<dbReference type="PATRIC" id="fig|264251.5.peg.2047"/>
<proteinExistence type="predicted"/>
<evidence type="ECO:0000256" key="1">
    <source>
        <dbReference type="ARBA" id="ARBA00004141"/>
    </source>
</evidence>
<reference evidence="6 7" key="1">
    <citation type="submission" date="2014-05" db="EMBL/GenBank/DDBJ databases">
        <title>Cellulosimicrobium funkei U11 genome.</title>
        <authorList>
            <person name="Hu C."/>
            <person name="Gong Y."/>
            <person name="Wan W."/>
            <person name="Jiang M."/>
        </authorList>
    </citation>
    <scope>NUCLEOTIDE SEQUENCE [LARGE SCALE GENOMIC DNA]</scope>
    <source>
        <strain evidence="6 7">U11</strain>
    </source>
</reference>
<dbReference type="STRING" id="264251.FB00_10060"/>
<protein>
    <recommendedName>
        <fullName evidence="8">DoxX family protein</fullName>
    </recommendedName>
</protein>
<dbReference type="AlphaFoldDB" id="A0A0H2KMU2"/>
<feature type="transmembrane region" description="Helical" evidence="5">
    <location>
        <begin position="46"/>
        <end position="66"/>
    </location>
</feature>
<evidence type="ECO:0000313" key="7">
    <source>
        <dbReference type="Proteomes" id="UP000035265"/>
    </source>
</evidence>
<sequence>MNVALWIASGLLALAFLGAGLMKALRPIPVLQERMRWVTPERTAGVRAIGWLEVAGAVGVILPWALGVAPVLTPIAAVGLALTQVGAIPLHVRLGEAKAVPANVVLLALAVFVAVGRFAAL</sequence>
<dbReference type="RefSeq" id="WP_047232743.1">
    <property type="nucleotide sequence ID" value="NZ_JNBQ01000009.1"/>
</dbReference>
<evidence type="ECO:0000256" key="3">
    <source>
        <dbReference type="ARBA" id="ARBA00022989"/>
    </source>
</evidence>
<keyword evidence="7" id="KW-1185">Reference proteome</keyword>
<feature type="transmembrane region" description="Helical" evidence="5">
    <location>
        <begin position="6"/>
        <end position="25"/>
    </location>
</feature>
<feature type="transmembrane region" description="Helical" evidence="5">
    <location>
        <begin position="99"/>
        <end position="120"/>
    </location>
</feature>
<comment type="subcellular location">
    <subcellularLocation>
        <location evidence="1">Membrane</location>
        <topology evidence="1">Multi-pass membrane protein</topology>
    </subcellularLocation>
</comment>
<keyword evidence="4 5" id="KW-0472">Membrane</keyword>
<comment type="caution">
    <text evidence="6">The sequence shown here is derived from an EMBL/GenBank/DDBJ whole genome shotgun (WGS) entry which is preliminary data.</text>
</comment>
<dbReference type="InterPro" id="IPR032808">
    <property type="entry name" value="DoxX"/>
</dbReference>
<dbReference type="GO" id="GO:0016020">
    <property type="term" value="C:membrane"/>
    <property type="evidence" value="ECO:0007669"/>
    <property type="project" value="UniProtKB-SubCell"/>
</dbReference>
<dbReference type="EMBL" id="JNBQ01000009">
    <property type="protein sequence ID" value="KLN34836.1"/>
    <property type="molecule type" value="Genomic_DNA"/>
</dbReference>
<keyword evidence="2 5" id="KW-0812">Transmembrane</keyword>
<evidence type="ECO:0000256" key="5">
    <source>
        <dbReference type="SAM" id="Phobius"/>
    </source>
</evidence>
<organism evidence="6 7">
    <name type="scientific">Cellulosimicrobium funkei</name>
    <dbReference type="NCBI Taxonomy" id="264251"/>
    <lineage>
        <taxon>Bacteria</taxon>
        <taxon>Bacillati</taxon>
        <taxon>Actinomycetota</taxon>
        <taxon>Actinomycetes</taxon>
        <taxon>Micrococcales</taxon>
        <taxon>Promicromonosporaceae</taxon>
        <taxon>Cellulosimicrobium</taxon>
    </lineage>
</organism>
<dbReference type="Proteomes" id="UP000035265">
    <property type="component" value="Unassembled WGS sequence"/>
</dbReference>
<feature type="transmembrane region" description="Helical" evidence="5">
    <location>
        <begin position="72"/>
        <end position="92"/>
    </location>
</feature>
<evidence type="ECO:0000256" key="2">
    <source>
        <dbReference type="ARBA" id="ARBA00022692"/>
    </source>
</evidence>
<evidence type="ECO:0000256" key="4">
    <source>
        <dbReference type="ARBA" id="ARBA00023136"/>
    </source>
</evidence>
<accession>A0A0H2KMU2</accession>
<dbReference type="Pfam" id="PF13564">
    <property type="entry name" value="DoxX_2"/>
    <property type="match status" value="1"/>
</dbReference>
<name>A0A0H2KMU2_9MICO</name>
<gene>
    <name evidence="6" type="ORF">FB00_10060</name>
</gene>
<evidence type="ECO:0000313" key="6">
    <source>
        <dbReference type="EMBL" id="KLN34836.1"/>
    </source>
</evidence>
<evidence type="ECO:0008006" key="8">
    <source>
        <dbReference type="Google" id="ProtNLM"/>
    </source>
</evidence>
<keyword evidence="3 5" id="KW-1133">Transmembrane helix</keyword>